<gene>
    <name evidence="7 9" type="primary">acpP</name>
    <name evidence="9" type="ORF">HMPREF9225_1449</name>
</gene>
<keyword evidence="2 7" id="KW-0444">Lipid biosynthesis</keyword>
<name>E0NMR0_9FIRM</name>
<accession>E0NMR0</accession>
<comment type="PTM">
    <text evidence="7">4'-phosphopantetheine is transferred from CoA to a specific serine of apo-ACP by AcpS. This modification is essential for activity because fatty acids are bound in thioester linkage to the sulfhydryl of the prosthetic group.</text>
</comment>
<keyword evidence="6 7" id="KW-0275">Fatty acid biosynthesis</keyword>
<dbReference type="RefSeq" id="WP_008902239.1">
    <property type="nucleotide sequence ID" value="NZ_GL397071.1"/>
</dbReference>
<feature type="modified residue" description="O-(pantetheine 4'-phosphoryl)serine" evidence="7">
    <location>
        <position position="34"/>
    </location>
</feature>
<keyword evidence="10" id="KW-1185">Reference proteome</keyword>
<evidence type="ECO:0000256" key="6">
    <source>
        <dbReference type="ARBA" id="ARBA00023160"/>
    </source>
</evidence>
<evidence type="ECO:0000256" key="4">
    <source>
        <dbReference type="ARBA" id="ARBA00022832"/>
    </source>
</evidence>
<comment type="function">
    <text evidence="7">Carrier of the growing fatty acid chain in fatty acid biosynthesis.</text>
</comment>
<dbReference type="Gene3D" id="1.10.1200.10">
    <property type="entry name" value="ACP-like"/>
    <property type="match status" value="1"/>
</dbReference>
<dbReference type="SUPFAM" id="SSF47336">
    <property type="entry name" value="ACP-like"/>
    <property type="match status" value="1"/>
</dbReference>
<dbReference type="GO" id="GO:0005737">
    <property type="term" value="C:cytoplasm"/>
    <property type="evidence" value="ECO:0007669"/>
    <property type="project" value="UniProtKB-SubCell"/>
</dbReference>
<dbReference type="InterPro" id="IPR036736">
    <property type="entry name" value="ACP-like_sf"/>
</dbReference>
<dbReference type="HOGENOM" id="CLU_108696_5_1_9"/>
<evidence type="ECO:0000313" key="9">
    <source>
        <dbReference type="EMBL" id="EFM24878.1"/>
    </source>
</evidence>
<dbReference type="STRING" id="862517.HMPREF9225_1449"/>
<keyword evidence="7" id="KW-0963">Cytoplasm</keyword>
<dbReference type="InterPro" id="IPR009081">
    <property type="entry name" value="PP-bd_ACP"/>
</dbReference>
<protein>
    <recommendedName>
        <fullName evidence="7">Acyl carrier protein</fullName>
        <shortName evidence="7">ACP</shortName>
    </recommendedName>
</protein>
<evidence type="ECO:0000256" key="5">
    <source>
        <dbReference type="ARBA" id="ARBA00023098"/>
    </source>
</evidence>
<dbReference type="InterPro" id="IPR003231">
    <property type="entry name" value="ACP"/>
</dbReference>
<dbReference type="NCBIfam" id="NF002150">
    <property type="entry name" value="PRK00982.1-4"/>
    <property type="match status" value="1"/>
</dbReference>
<dbReference type="InterPro" id="IPR006162">
    <property type="entry name" value="Ppantetheine_attach_site"/>
</dbReference>
<evidence type="ECO:0000259" key="8">
    <source>
        <dbReference type="PROSITE" id="PS50075"/>
    </source>
</evidence>
<dbReference type="PANTHER" id="PTHR20863:SF76">
    <property type="entry name" value="CARRIER DOMAIN-CONTAINING PROTEIN"/>
    <property type="match status" value="1"/>
</dbReference>
<dbReference type="PANTHER" id="PTHR20863">
    <property type="entry name" value="ACYL CARRIER PROTEIN"/>
    <property type="match status" value="1"/>
</dbReference>
<feature type="domain" description="Carrier" evidence="8">
    <location>
        <begin position="1"/>
        <end position="74"/>
    </location>
</feature>
<evidence type="ECO:0000256" key="7">
    <source>
        <dbReference type="HAMAP-Rule" id="MF_01217"/>
    </source>
</evidence>
<sequence length="77" mass="8897">MKERILEIIAAQFTMDVASLNPKMDFRDDLNADSIDLVELIMTMEDEFGIQVSDDDIKNLNTIEDVIDYVEELEIEN</sequence>
<dbReference type="PROSITE" id="PS50075">
    <property type="entry name" value="CARRIER"/>
    <property type="match status" value="1"/>
</dbReference>
<dbReference type="HAMAP" id="MF_01217">
    <property type="entry name" value="Acyl_carrier"/>
    <property type="match status" value="1"/>
</dbReference>
<dbReference type="UniPathway" id="UPA00094"/>
<evidence type="ECO:0000256" key="3">
    <source>
        <dbReference type="ARBA" id="ARBA00022553"/>
    </source>
</evidence>
<keyword evidence="3 7" id="KW-0597">Phosphoprotein</keyword>
<dbReference type="GO" id="GO:0000035">
    <property type="term" value="F:acyl binding"/>
    <property type="evidence" value="ECO:0007669"/>
    <property type="project" value="TreeGrafter"/>
</dbReference>
<dbReference type="eggNOG" id="COG0236">
    <property type="taxonomic scope" value="Bacteria"/>
</dbReference>
<evidence type="ECO:0000256" key="2">
    <source>
        <dbReference type="ARBA" id="ARBA00022516"/>
    </source>
</evidence>
<dbReference type="AlphaFoldDB" id="E0NMR0"/>
<keyword evidence="4 7" id="KW-0276">Fatty acid metabolism</keyword>
<dbReference type="GO" id="GO:0000036">
    <property type="term" value="F:acyl carrier activity"/>
    <property type="evidence" value="ECO:0007669"/>
    <property type="project" value="UniProtKB-UniRule"/>
</dbReference>
<keyword evidence="5 7" id="KW-0443">Lipid metabolism</keyword>
<evidence type="ECO:0000256" key="1">
    <source>
        <dbReference type="ARBA" id="ARBA00022450"/>
    </source>
</evidence>
<dbReference type="NCBIfam" id="NF002148">
    <property type="entry name" value="PRK00982.1-2"/>
    <property type="match status" value="1"/>
</dbReference>
<dbReference type="OrthoDB" id="9804551at2"/>
<reference evidence="9 10" key="1">
    <citation type="submission" date="2010-07" db="EMBL/GenBank/DDBJ databases">
        <authorList>
            <person name="Muzny D."/>
            <person name="Qin X."/>
            <person name="Deng J."/>
            <person name="Jiang H."/>
            <person name="Liu Y."/>
            <person name="Qu J."/>
            <person name="Song X.-Z."/>
            <person name="Zhang L."/>
            <person name="Thornton R."/>
            <person name="Coyle M."/>
            <person name="Francisco L."/>
            <person name="Jackson L."/>
            <person name="Javaid M."/>
            <person name="Korchina V."/>
            <person name="Kovar C."/>
            <person name="Mata R."/>
            <person name="Mathew T."/>
            <person name="Ngo R."/>
            <person name="Nguyen L."/>
            <person name="Nguyen N."/>
            <person name="Okwuonu G."/>
            <person name="Ongeri F."/>
            <person name="Pham C."/>
            <person name="Simmons D."/>
            <person name="Wilczek-Boney K."/>
            <person name="Hale W."/>
            <person name="Jakkamsetti A."/>
            <person name="Pham P."/>
            <person name="Ruth R."/>
            <person name="San Lucas F."/>
            <person name="Warren J."/>
            <person name="Zhang J."/>
            <person name="Zhao Z."/>
            <person name="Zhou C."/>
            <person name="Zhu D."/>
            <person name="Lee S."/>
            <person name="Bess C."/>
            <person name="Blankenburg K."/>
            <person name="Forbes L."/>
            <person name="Fu Q."/>
            <person name="Gubbala S."/>
            <person name="Hirani K."/>
            <person name="Jayaseelan J.C."/>
            <person name="Lara F."/>
            <person name="Munidasa M."/>
            <person name="Palculict T."/>
            <person name="Patil S."/>
            <person name="Pu L.-L."/>
            <person name="Saada N."/>
            <person name="Tang L."/>
            <person name="Weissenberger G."/>
            <person name="Zhu Y."/>
            <person name="Hemphill L."/>
            <person name="Shang Y."/>
            <person name="Youmans B."/>
            <person name="Ayvaz T."/>
            <person name="Ross M."/>
            <person name="Santibanez J."/>
            <person name="Aqrawi P."/>
            <person name="Gross S."/>
            <person name="Joshi V."/>
            <person name="Fowler G."/>
            <person name="Nazareth L."/>
            <person name="Reid J."/>
            <person name="Worley K."/>
            <person name="Petrosino J."/>
            <person name="Highlander S."/>
            <person name="Gibbs R."/>
        </authorList>
    </citation>
    <scope>NUCLEOTIDE SEQUENCE [LARGE SCALE GENOMIC DNA]</scope>
    <source>
        <strain evidence="9 10">ATCC BAA-1640</strain>
    </source>
</reference>
<evidence type="ECO:0000313" key="10">
    <source>
        <dbReference type="Proteomes" id="UP000003280"/>
    </source>
</evidence>
<comment type="caution">
    <text evidence="9">The sequence shown here is derived from an EMBL/GenBank/DDBJ whole genome shotgun (WGS) entry which is preliminary data.</text>
</comment>
<comment type="subcellular location">
    <subcellularLocation>
        <location evidence="7">Cytoplasm</location>
    </subcellularLocation>
</comment>
<dbReference type="Proteomes" id="UP000003280">
    <property type="component" value="Unassembled WGS sequence"/>
</dbReference>
<organism evidence="9 10">
    <name type="scientific">Peptoniphilus duerdenii ATCC BAA-1640</name>
    <dbReference type="NCBI Taxonomy" id="862517"/>
    <lineage>
        <taxon>Bacteria</taxon>
        <taxon>Bacillati</taxon>
        <taxon>Bacillota</taxon>
        <taxon>Tissierellia</taxon>
        <taxon>Tissierellales</taxon>
        <taxon>Peptoniphilaceae</taxon>
        <taxon>Peptoniphilus</taxon>
    </lineage>
</organism>
<comment type="similarity">
    <text evidence="7">Belongs to the acyl carrier protein (ACP) family.</text>
</comment>
<proteinExistence type="inferred from homology"/>
<dbReference type="Pfam" id="PF00550">
    <property type="entry name" value="PP-binding"/>
    <property type="match status" value="1"/>
</dbReference>
<dbReference type="EMBL" id="AEEH01000047">
    <property type="protein sequence ID" value="EFM24878.1"/>
    <property type="molecule type" value="Genomic_DNA"/>
</dbReference>
<comment type="pathway">
    <text evidence="7">Lipid metabolism; fatty acid biosynthesis.</text>
</comment>
<keyword evidence="1 7" id="KW-0596">Phosphopantetheine</keyword>
<dbReference type="PROSITE" id="PS00012">
    <property type="entry name" value="PHOSPHOPANTETHEINE"/>
    <property type="match status" value="1"/>
</dbReference>